<name>V9VVQ5_9RHOB</name>
<organism evidence="1 2">
    <name type="scientific">Leisingera methylohalidivorans DSM 14336</name>
    <dbReference type="NCBI Taxonomy" id="999552"/>
    <lineage>
        <taxon>Bacteria</taxon>
        <taxon>Pseudomonadati</taxon>
        <taxon>Pseudomonadota</taxon>
        <taxon>Alphaproteobacteria</taxon>
        <taxon>Rhodobacterales</taxon>
        <taxon>Roseobacteraceae</taxon>
        <taxon>Leisingera</taxon>
    </lineage>
</organism>
<gene>
    <name evidence="1" type="ORF">METH_01525</name>
</gene>
<sequence>MGGLRTLQSQHGGRVTTVLVQQGSEVRAGDPLVTFDRSRGLLQLEQLRVREAALRLELEMELEMN</sequence>
<dbReference type="AlphaFoldDB" id="V9VVQ5"/>
<dbReference type="Gene3D" id="2.40.50.100">
    <property type="match status" value="1"/>
</dbReference>
<dbReference type="Proteomes" id="UP000018780">
    <property type="component" value="Chromosome"/>
</dbReference>
<dbReference type="STRING" id="999552.METH_01525"/>
<reference evidence="1 2" key="1">
    <citation type="submission" date="2013-09" db="EMBL/GenBank/DDBJ databases">
        <authorList>
            <consortium name="DOE Joint Genome Institute"/>
            <person name="Klenk H.-P."/>
            <person name="Huntemann M."/>
            <person name="Han J."/>
            <person name="Chen A."/>
            <person name="Kyrpides N."/>
            <person name="Mavromatis K."/>
            <person name="Markowitz V."/>
            <person name="Palaniappan K."/>
            <person name="Ivanova N."/>
            <person name="Schaumberg A."/>
            <person name="Pati A."/>
            <person name="Liolios K."/>
            <person name="Nordberg H.P."/>
            <person name="Cantor M.N."/>
            <person name="Hua S.X."/>
            <person name="Woyke T."/>
        </authorList>
    </citation>
    <scope>NUCLEOTIDE SEQUENCE [LARGE SCALE GENOMIC DNA]</scope>
    <source>
        <strain evidence="1 2">DSM 14336</strain>
    </source>
</reference>
<evidence type="ECO:0000313" key="1">
    <source>
        <dbReference type="EMBL" id="AHD02826.1"/>
    </source>
</evidence>
<dbReference type="PATRIC" id="fig|999552.6.peg.303"/>
<evidence type="ECO:0000313" key="2">
    <source>
        <dbReference type="Proteomes" id="UP000018780"/>
    </source>
</evidence>
<protein>
    <submittedName>
        <fullName evidence="1">Uncharacterized protein</fullName>
    </submittedName>
</protein>
<keyword evidence="2" id="KW-1185">Reference proteome</keyword>
<dbReference type="EMBL" id="CP006773">
    <property type="protein sequence ID" value="AHD02826.1"/>
    <property type="molecule type" value="Genomic_DNA"/>
</dbReference>
<dbReference type="KEGG" id="lmd:METH_01525"/>
<dbReference type="HOGENOM" id="CLU_2844495_0_0_5"/>
<proteinExistence type="predicted"/>
<accession>V9VVQ5</accession>